<evidence type="ECO:0000313" key="3">
    <source>
        <dbReference type="Proteomes" id="UP000677875"/>
    </source>
</evidence>
<proteinExistence type="predicted"/>
<evidence type="ECO:0000313" key="2">
    <source>
        <dbReference type="EMBL" id="MBQ0826641.1"/>
    </source>
</evidence>
<protein>
    <recommendedName>
        <fullName evidence="1">Gp5/Type VI secretion system Vgr protein OB-fold domain-containing protein</fullName>
    </recommendedName>
</protein>
<dbReference type="InterPro" id="IPR037026">
    <property type="entry name" value="Vgr_OB-fold_dom_sf"/>
</dbReference>
<dbReference type="EMBL" id="JAGPNL010000002">
    <property type="protein sequence ID" value="MBQ0826641.1"/>
    <property type="molecule type" value="Genomic_DNA"/>
</dbReference>
<dbReference type="RefSeq" id="WP_210870113.1">
    <property type="nucleotide sequence ID" value="NZ_JAGPNL010000002.1"/>
</dbReference>
<dbReference type="Proteomes" id="UP000677875">
    <property type="component" value="Unassembled WGS sequence"/>
</dbReference>
<organism evidence="2 3">
    <name type="scientific">Streptomyces tagetis</name>
    <dbReference type="NCBI Taxonomy" id="2820809"/>
    <lineage>
        <taxon>Bacteria</taxon>
        <taxon>Bacillati</taxon>
        <taxon>Actinomycetota</taxon>
        <taxon>Actinomycetes</taxon>
        <taxon>Kitasatosporales</taxon>
        <taxon>Streptomycetaceae</taxon>
        <taxon>Streptomyces</taxon>
    </lineage>
</organism>
<dbReference type="Gene3D" id="2.40.50.230">
    <property type="entry name" value="Gp5 N-terminal domain"/>
    <property type="match status" value="1"/>
</dbReference>
<keyword evidence="3" id="KW-1185">Reference proteome</keyword>
<dbReference type="Pfam" id="PF04717">
    <property type="entry name" value="Phage_base_V"/>
    <property type="match status" value="1"/>
</dbReference>
<name>A0A940XHH0_9ACTN</name>
<dbReference type="SUPFAM" id="SSF69255">
    <property type="entry name" value="gp5 N-terminal domain-like"/>
    <property type="match status" value="1"/>
</dbReference>
<feature type="domain" description="Gp5/Type VI secretion system Vgr protein OB-fold" evidence="1">
    <location>
        <begin position="9"/>
        <end position="85"/>
    </location>
</feature>
<gene>
    <name evidence="2" type="ORF">J5Y05_08980</name>
</gene>
<comment type="caution">
    <text evidence="2">The sequence shown here is derived from an EMBL/GenBank/DDBJ whole genome shotgun (WGS) entry which is preliminary data.</text>
</comment>
<accession>A0A940XHH0</accession>
<dbReference type="InterPro" id="IPR006531">
    <property type="entry name" value="Gp5/Vgr_OB"/>
</dbReference>
<reference evidence="2" key="1">
    <citation type="submission" date="2021-04" db="EMBL/GenBank/DDBJ databases">
        <title>Genome seq and assembly of Streptomyces sp. RG38.</title>
        <authorList>
            <person name="Chhetri G."/>
        </authorList>
    </citation>
    <scope>NUCLEOTIDE SEQUENCE</scope>
    <source>
        <strain evidence="2">RG38</strain>
    </source>
</reference>
<dbReference type="AlphaFoldDB" id="A0A940XHH0"/>
<sequence length="211" mass="22084">MSEGLYGLYPALVTDIVDPDRLGRVEVRLPSLGTTGDELRVRATLLSPYADDGQGFVAYPAVGSQVVIGFEAGDANRAYVVGSCWNGKETAPVEATRPNNKRMLRSRAGSVLEFDDTEAAPKLTVKTDGGHTLVLDGGSREVRLTHADGFGMTLTASGQVRITSNAPLDISAPAVNVHAATATFDGTVTCTTLQTTAVVSPSYTPGAGNVW</sequence>
<evidence type="ECO:0000259" key="1">
    <source>
        <dbReference type="Pfam" id="PF04717"/>
    </source>
</evidence>